<protein>
    <submittedName>
        <fullName evidence="9">ABC transporter permease subunit</fullName>
    </submittedName>
</protein>
<feature type="domain" description="ABC transmembrane type-1" evidence="8">
    <location>
        <begin position="85"/>
        <end position="279"/>
    </location>
</feature>
<evidence type="ECO:0000256" key="4">
    <source>
        <dbReference type="ARBA" id="ARBA00022692"/>
    </source>
</evidence>
<keyword evidence="5 7" id="KW-1133">Transmembrane helix</keyword>
<dbReference type="InterPro" id="IPR000515">
    <property type="entry name" value="MetI-like"/>
</dbReference>
<dbReference type="Gene3D" id="1.10.3720.10">
    <property type="entry name" value="MetI-like"/>
    <property type="match status" value="1"/>
</dbReference>
<dbReference type="Pfam" id="PF00528">
    <property type="entry name" value="BPD_transp_1"/>
    <property type="match status" value="1"/>
</dbReference>
<evidence type="ECO:0000256" key="1">
    <source>
        <dbReference type="ARBA" id="ARBA00004651"/>
    </source>
</evidence>
<dbReference type="CDD" id="cd06261">
    <property type="entry name" value="TM_PBP2"/>
    <property type="match status" value="1"/>
</dbReference>
<dbReference type="GO" id="GO:0005886">
    <property type="term" value="C:plasma membrane"/>
    <property type="evidence" value="ECO:0007669"/>
    <property type="project" value="UniProtKB-SubCell"/>
</dbReference>
<feature type="transmembrane region" description="Helical" evidence="7">
    <location>
        <begin position="122"/>
        <end position="142"/>
    </location>
</feature>
<organism evidence="9 10">
    <name type="scientific">Paenibacillus foliorum</name>
    <dbReference type="NCBI Taxonomy" id="2654974"/>
    <lineage>
        <taxon>Bacteria</taxon>
        <taxon>Bacillati</taxon>
        <taxon>Bacillota</taxon>
        <taxon>Bacilli</taxon>
        <taxon>Bacillales</taxon>
        <taxon>Paenibacillaceae</taxon>
        <taxon>Paenibacillus</taxon>
    </lineage>
</organism>
<feature type="transmembrane region" description="Helical" evidence="7">
    <location>
        <begin position="154"/>
        <end position="176"/>
    </location>
</feature>
<dbReference type="GO" id="GO:0055085">
    <property type="term" value="P:transmembrane transport"/>
    <property type="evidence" value="ECO:0007669"/>
    <property type="project" value="InterPro"/>
</dbReference>
<accession>A0A972H1M8</accession>
<dbReference type="EMBL" id="WHOD01000056">
    <property type="protein sequence ID" value="NOU94576.1"/>
    <property type="molecule type" value="Genomic_DNA"/>
</dbReference>
<dbReference type="Proteomes" id="UP000641588">
    <property type="component" value="Unassembled WGS sequence"/>
</dbReference>
<evidence type="ECO:0000256" key="6">
    <source>
        <dbReference type="ARBA" id="ARBA00023136"/>
    </source>
</evidence>
<dbReference type="PANTHER" id="PTHR43744">
    <property type="entry name" value="ABC TRANSPORTER PERMEASE PROTEIN MG189-RELATED-RELATED"/>
    <property type="match status" value="1"/>
</dbReference>
<comment type="caution">
    <text evidence="9">The sequence shown here is derived from an EMBL/GenBank/DDBJ whole genome shotgun (WGS) entry which is preliminary data.</text>
</comment>
<feature type="transmembrane region" description="Helical" evidence="7">
    <location>
        <begin position="89"/>
        <end position="110"/>
    </location>
</feature>
<evidence type="ECO:0000259" key="8">
    <source>
        <dbReference type="PROSITE" id="PS50928"/>
    </source>
</evidence>
<dbReference type="InterPro" id="IPR035906">
    <property type="entry name" value="MetI-like_sf"/>
</dbReference>
<keyword evidence="3" id="KW-1003">Cell membrane</keyword>
<sequence length="293" mass="32188">METEAAAKLNSTVNGWSVSSAAKRLALWVFLIIIAAMTLFPILMALLGSFKSNAELTAGATILPDIWHYKNYAEVWEQAHFSTYTWNSLYVSIITTAGTLIVASMAAYAVDRLNYFGKSFYVALQASTMFISIGAVVLRPQFELMVKLQLHTSLTGVILILISGHAYIFFILLSFVKAIPRELDEAAMIDGCSKVWIFTRIIFPLLKPGLGVAALFTFRNAWNEYILPLVFTMSQPKLQTLTVGLAGLRYGIASAAQTHYMMAGACLSILPLLIVYVLANKTFMQVTSGSVKG</sequence>
<proteinExistence type="inferred from homology"/>
<dbReference type="PANTHER" id="PTHR43744:SF12">
    <property type="entry name" value="ABC TRANSPORTER PERMEASE PROTEIN MG189-RELATED"/>
    <property type="match status" value="1"/>
</dbReference>
<dbReference type="SUPFAM" id="SSF161098">
    <property type="entry name" value="MetI-like"/>
    <property type="match status" value="1"/>
</dbReference>
<feature type="transmembrane region" description="Helical" evidence="7">
    <location>
        <begin position="25"/>
        <end position="47"/>
    </location>
</feature>
<keyword evidence="4 7" id="KW-0812">Transmembrane</keyword>
<keyword evidence="6 7" id="KW-0472">Membrane</keyword>
<evidence type="ECO:0000256" key="7">
    <source>
        <dbReference type="RuleBase" id="RU363032"/>
    </source>
</evidence>
<evidence type="ECO:0000256" key="3">
    <source>
        <dbReference type="ARBA" id="ARBA00022475"/>
    </source>
</evidence>
<dbReference type="PROSITE" id="PS50928">
    <property type="entry name" value="ABC_TM1"/>
    <property type="match status" value="1"/>
</dbReference>
<reference evidence="9" key="1">
    <citation type="submission" date="2019-10" db="EMBL/GenBank/DDBJ databases">
        <title>Description of Paenibacillus glebae sp. nov.</title>
        <authorList>
            <person name="Carlier A."/>
            <person name="Qi S."/>
        </authorList>
    </citation>
    <scope>NUCLEOTIDE SEQUENCE</scope>
    <source>
        <strain evidence="9">LMG 31456</strain>
    </source>
</reference>
<feature type="transmembrane region" description="Helical" evidence="7">
    <location>
        <begin position="260"/>
        <end position="279"/>
    </location>
</feature>
<keyword evidence="10" id="KW-1185">Reference proteome</keyword>
<dbReference type="AlphaFoldDB" id="A0A972H1M8"/>
<gene>
    <name evidence="9" type="ORF">GC093_15305</name>
</gene>
<name>A0A972H1M8_9BACL</name>
<feature type="transmembrane region" description="Helical" evidence="7">
    <location>
        <begin position="197"/>
        <end position="219"/>
    </location>
</feature>
<evidence type="ECO:0000313" key="9">
    <source>
        <dbReference type="EMBL" id="NOU94576.1"/>
    </source>
</evidence>
<comment type="similarity">
    <text evidence="7">Belongs to the binding-protein-dependent transport system permease family.</text>
</comment>
<comment type="subcellular location">
    <subcellularLocation>
        <location evidence="1 7">Cell membrane</location>
        <topology evidence="1 7">Multi-pass membrane protein</topology>
    </subcellularLocation>
</comment>
<keyword evidence="2 7" id="KW-0813">Transport</keyword>
<evidence type="ECO:0000313" key="10">
    <source>
        <dbReference type="Proteomes" id="UP000641588"/>
    </source>
</evidence>
<evidence type="ECO:0000256" key="2">
    <source>
        <dbReference type="ARBA" id="ARBA00022448"/>
    </source>
</evidence>
<evidence type="ECO:0000256" key="5">
    <source>
        <dbReference type="ARBA" id="ARBA00022989"/>
    </source>
</evidence>